<dbReference type="PANTHER" id="PTHR22754:SF32">
    <property type="entry name" value="DISCO-INTERACTING PROTEIN 2"/>
    <property type="match status" value="1"/>
</dbReference>
<comment type="similarity">
    <text evidence="1">Belongs to the ATP-dependent AMP-binding enzyme family.</text>
</comment>
<dbReference type="EMBL" id="LR743504">
    <property type="protein sequence ID" value="CAA2105858.1"/>
    <property type="molecule type" value="Genomic_DNA"/>
</dbReference>
<sequence length="1171" mass="125682">MIEAGIDRYATETVLREIIERFGLYDACVFETSEGEICAVAGEHAEAVPTDRIEKVFFTAGRTVAVLPLRRVPRGDDGMPDLGRLRAAWAERSAISDAQPAELVHLWHLGLAPGKPSVAPSVQTSSTHRSDGPPSILRGPPLVIPAGTPTTLPELLSVCSNGEKSFTWIDRRGSARDVSYADLLARAQAVAASLRRRGARRGERIMIVGPDGIDVFTALWGCLWAGLVACPVATPKRIAADDGDVTRLAMLARRLDIRWVLTSAGTDSTAFEEALLGTACCLDAGTLAKTGRRAFEPMEPVCSDEVALLFLTSGSTGLPKATMLTHANLLSMAEGIRQRHRFSAGDTVLNWMPLEHIGVQGMLATVALVTGASQIHVETSYVLADPLRWLDLIDRYRIAYGWAPHFAFALIGDAAESARMRDWDLSCVKRLLNAGEVVFAGGVRRFLQVAEPYGLRAEAVGPSWGMSETSSSFLLAEGVDPDLLQRDPHAPLDVGTPHPGGEARLVDPDGGVVPEGEEGRLEVRGPQVNVGYDGDPDATAASRDTEGWFRTGDRGRIVGGRMVITGRDKDVVILRGQNFSQQALESVAEAVDAVSTSFVAAVGVPDNADGTEALAILYHAEPDTAETRAAIREGLRQAFGVTPNYLVPLAQDEFPKTAIGKIQRSALRARFVAGDFRQRIVARDLCEAGSRTLPAWFFIPRWYPLDRYSAQVGTKKTIIFDDDPAPAEIARLCAELARQGGDATIVVPGRDGTARPDDVPRPGGRGLAAALRCLLAETEGVRIRLLHVPALQAAEQAKAERLAACVPFADSRTSMRMEAIAHGDRLWGYGISPMPKVDASTMPIFPTDAGFVLLVGGGGRIGPHVAHRLRAGFGLPVLITSRGRSSGGAHEVVMDPTDRASVRAALAEGTRRFGGRAGAIVHLGGSTRINVPLATESEASFKDHFRGKPESALVLRDALEETGGGLLVLFSSVNADFGGFGAGAYAAANAALRPAMLERSVPGVRVLLLAWSLWATEDVAFTEGTRPRGFRSLPPDQAALSMEVAIRVALHHDLDAIVVGLDGAHPGIAQLLDCGALLPTWTATRNETVLSQAFDEVEIEVAIAWRTILGRENVRPTDSFFDLGGNSLLLARLHERLTHAFDAEFSLGELFRRTTIRDQAGLFRSSYKVTH</sequence>
<gene>
    <name evidence="6" type="primary">pksJ</name>
    <name evidence="6" type="ORF">MBUL_03399</name>
</gene>
<keyword evidence="3" id="KW-0597">Phosphoprotein</keyword>
<protein>
    <submittedName>
        <fullName evidence="6">Polyketide synthase PksJ</fullName>
    </submittedName>
</protein>
<dbReference type="PROSITE" id="PS00455">
    <property type="entry name" value="AMP_BINDING"/>
    <property type="match status" value="1"/>
</dbReference>
<dbReference type="Pfam" id="PF00550">
    <property type="entry name" value="PP-binding"/>
    <property type="match status" value="1"/>
</dbReference>
<dbReference type="GO" id="GO:0005886">
    <property type="term" value="C:plasma membrane"/>
    <property type="evidence" value="ECO:0007669"/>
    <property type="project" value="TreeGrafter"/>
</dbReference>
<feature type="domain" description="Carrier" evidence="5">
    <location>
        <begin position="1092"/>
        <end position="1167"/>
    </location>
</feature>
<dbReference type="InterPro" id="IPR000873">
    <property type="entry name" value="AMP-dep_synth/lig_dom"/>
</dbReference>
<dbReference type="InterPro" id="IPR013968">
    <property type="entry name" value="PKS_KR"/>
</dbReference>
<dbReference type="SUPFAM" id="SSF51735">
    <property type="entry name" value="NAD(P)-binding Rossmann-fold domains"/>
    <property type="match status" value="1"/>
</dbReference>
<dbReference type="PROSITE" id="PS50075">
    <property type="entry name" value="CARRIER"/>
    <property type="match status" value="1"/>
</dbReference>
<dbReference type="Gene3D" id="3.30.300.30">
    <property type="match status" value="1"/>
</dbReference>
<name>A0A679JB44_9HYPH</name>
<evidence type="ECO:0000259" key="5">
    <source>
        <dbReference type="PROSITE" id="PS50075"/>
    </source>
</evidence>
<dbReference type="GO" id="GO:0006633">
    <property type="term" value="P:fatty acid biosynthetic process"/>
    <property type="evidence" value="ECO:0007669"/>
    <property type="project" value="TreeGrafter"/>
</dbReference>
<dbReference type="GO" id="GO:0070566">
    <property type="term" value="F:adenylyltransferase activity"/>
    <property type="evidence" value="ECO:0007669"/>
    <property type="project" value="TreeGrafter"/>
</dbReference>
<dbReference type="InterPro" id="IPR036736">
    <property type="entry name" value="ACP-like_sf"/>
</dbReference>
<dbReference type="InterPro" id="IPR042099">
    <property type="entry name" value="ANL_N_sf"/>
</dbReference>
<organism evidence="6">
    <name type="scientific">Methylobacterium bullatum</name>
    <dbReference type="NCBI Taxonomy" id="570505"/>
    <lineage>
        <taxon>Bacteria</taxon>
        <taxon>Pseudomonadati</taxon>
        <taxon>Pseudomonadota</taxon>
        <taxon>Alphaproteobacteria</taxon>
        <taxon>Hyphomicrobiales</taxon>
        <taxon>Methylobacteriaceae</taxon>
        <taxon>Methylobacterium</taxon>
    </lineage>
</organism>
<dbReference type="SMART" id="SM00822">
    <property type="entry name" value="PKS_KR"/>
    <property type="match status" value="1"/>
</dbReference>
<reference evidence="6" key="1">
    <citation type="submission" date="2019-12" db="EMBL/GenBank/DDBJ databases">
        <authorList>
            <person name="Cremers G."/>
        </authorList>
    </citation>
    <scope>NUCLEOTIDE SEQUENCE</scope>
    <source>
        <strain evidence="6">Mbul1</strain>
    </source>
</reference>
<dbReference type="AlphaFoldDB" id="A0A679JB44"/>
<dbReference type="InterPro" id="IPR009081">
    <property type="entry name" value="PP-bd_ACP"/>
</dbReference>
<dbReference type="InterPro" id="IPR036291">
    <property type="entry name" value="NAD(P)-bd_dom_sf"/>
</dbReference>
<evidence type="ECO:0000256" key="4">
    <source>
        <dbReference type="SAM" id="MobiDB-lite"/>
    </source>
</evidence>
<dbReference type="PANTHER" id="PTHR22754">
    <property type="entry name" value="DISCO-INTERACTING PROTEIN 2 DIP2 -RELATED"/>
    <property type="match status" value="1"/>
</dbReference>
<dbReference type="Gene3D" id="1.10.1200.10">
    <property type="entry name" value="ACP-like"/>
    <property type="match status" value="1"/>
</dbReference>
<dbReference type="Gene3D" id="3.40.50.12780">
    <property type="entry name" value="N-terminal domain of ligase-like"/>
    <property type="match status" value="1"/>
</dbReference>
<feature type="region of interest" description="Disordered" evidence="4">
    <location>
        <begin position="117"/>
        <end position="136"/>
    </location>
</feature>
<dbReference type="SUPFAM" id="SSF47336">
    <property type="entry name" value="ACP-like"/>
    <property type="match status" value="1"/>
</dbReference>
<dbReference type="Pfam" id="PF00501">
    <property type="entry name" value="AMP-binding"/>
    <property type="match status" value="1"/>
</dbReference>
<dbReference type="InterPro" id="IPR057326">
    <property type="entry name" value="KR_dom"/>
</dbReference>
<proteinExistence type="inferred from homology"/>
<evidence type="ECO:0000313" key="6">
    <source>
        <dbReference type="EMBL" id="CAA2105858.1"/>
    </source>
</evidence>
<dbReference type="InterPro" id="IPR045851">
    <property type="entry name" value="AMP-bd_C_sf"/>
</dbReference>
<dbReference type="Gene3D" id="3.40.50.720">
    <property type="entry name" value="NAD(P)-binding Rossmann-like Domain"/>
    <property type="match status" value="1"/>
</dbReference>
<evidence type="ECO:0000256" key="2">
    <source>
        <dbReference type="ARBA" id="ARBA00022450"/>
    </source>
</evidence>
<evidence type="ECO:0000256" key="1">
    <source>
        <dbReference type="ARBA" id="ARBA00006432"/>
    </source>
</evidence>
<keyword evidence="2" id="KW-0596">Phosphopantetheine</keyword>
<evidence type="ECO:0000256" key="3">
    <source>
        <dbReference type="ARBA" id="ARBA00022553"/>
    </source>
</evidence>
<dbReference type="SUPFAM" id="SSF56801">
    <property type="entry name" value="Acetyl-CoA synthetase-like"/>
    <property type="match status" value="1"/>
</dbReference>
<dbReference type="InterPro" id="IPR020845">
    <property type="entry name" value="AMP-binding_CS"/>
</dbReference>
<dbReference type="Pfam" id="PF08659">
    <property type="entry name" value="KR"/>
    <property type="match status" value="1"/>
</dbReference>
<accession>A0A679JB44</accession>